<name>A0A7W5YDJ8_9BACT</name>
<organism evidence="2 3">
    <name type="scientific">Alloprevotella rava</name>
    <dbReference type="NCBI Taxonomy" id="671218"/>
    <lineage>
        <taxon>Bacteria</taxon>
        <taxon>Pseudomonadati</taxon>
        <taxon>Bacteroidota</taxon>
        <taxon>Bacteroidia</taxon>
        <taxon>Bacteroidales</taxon>
        <taxon>Prevotellaceae</taxon>
        <taxon>Alloprevotella</taxon>
    </lineage>
</organism>
<dbReference type="AlphaFoldDB" id="A0A7W5YDJ8"/>
<dbReference type="RefSeq" id="WP_183695212.1">
    <property type="nucleotide sequence ID" value="NZ_JACICA010000003.1"/>
</dbReference>
<reference evidence="2 3" key="1">
    <citation type="submission" date="2020-08" db="EMBL/GenBank/DDBJ databases">
        <title>Genomic Encyclopedia of Type Strains, Phase IV (KMG-IV): sequencing the most valuable type-strain genomes for metagenomic binning, comparative biology and taxonomic classification.</title>
        <authorList>
            <person name="Goeker M."/>
        </authorList>
    </citation>
    <scope>NUCLEOTIDE SEQUENCE [LARGE SCALE GENOMIC DNA]</scope>
    <source>
        <strain evidence="2 3">DSM 22548</strain>
    </source>
</reference>
<feature type="chain" id="PRO_5031217200" evidence="1">
    <location>
        <begin position="26"/>
        <end position="113"/>
    </location>
</feature>
<dbReference type="Proteomes" id="UP000541425">
    <property type="component" value="Unassembled WGS sequence"/>
</dbReference>
<proteinExistence type="predicted"/>
<gene>
    <name evidence="2" type="ORF">FHS60_000797</name>
</gene>
<evidence type="ECO:0000313" key="2">
    <source>
        <dbReference type="EMBL" id="MBB3702339.1"/>
    </source>
</evidence>
<accession>A0A7W5YDJ8</accession>
<evidence type="ECO:0000313" key="3">
    <source>
        <dbReference type="Proteomes" id="UP000541425"/>
    </source>
</evidence>
<comment type="caution">
    <text evidence="2">The sequence shown here is derived from an EMBL/GenBank/DDBJ whole genome shotgun (WGS) entry which is preliminary data.</text>
</comment>
<feature type="signal peptide" evidence="1">
    <location>
        <begin position="1"/>
        <end position="25"/>
    </location>
</feature>
<sequence>MKQQNIIQRLSLFLLALVLTMPTWAQGGSGNESETITIASKEDWKAFCNRVNSGQTTLNAKLTKDVDLGEEIVMAGTKDLYSPGYITISITPARSTDRDIRSRSTGMPAPETI</sequence>
<evidence type="ECO:0000256" key="1">
    <source>
        <dbReference type="SAM" id="SignalP"/>
    </source>
</evidence>
<protein>
    <submittedName>
        <fullName evidence="2">Uncharacterized protein</fullName>
    </submittedName>
</protein>
<keyword evidence="1" id="KW-0732">Signal</keyword>
<dbReference type="EMBL" id="JACICA010000003">
    <property type="protein sequence ID" value="MBB3702339.1"/>
    <property type="molecule type" value="Genomic_DNA"/>
</dbReference>